<evidence type="ECO:0000256" key="6">
    <source>
        <dbReference type="PROSITE-ProRule" id="PRU10016"/>
    </source>
</evidence>
<evidence type="ECO:0000256" key="1">
    <source>
        <dbReference type="ARBA" id="ARBA00011947"/>
    </source>
</evidence>
<evidence type="ECO:0000313" key="9">
    <source>
        <dbReference type="Proteomes" id="UP000245081"/>
    </source>
</evidence>
<dbReference type="InterPro" id="IPR023451">
    <property type="entry name" value="Thymidate_synth/dCMP_Mease_dom"/>
</dbReference>
<reference evidence="8 9" key="1">
    <citation type="journal article" date="2018" name="Environ. Microbiol.">
        <title>Isolation and genomic characterization of Novimethylophilus kurashikiensis gen. nov. sp. nov., a new lanthanide-dependent methylotrophic species of Methylophilaceae.</title>
        <authorList>
            <person name="Lv H."/>
            <person name="Sahin N."/>
            <person name="Tani A."/>
        </authorList>
    </citation>
    <scope>NUCLEOTIDE SEQUENCE [LARGE SCALE GENOMIC DNA]</scope>
    <source>
        <strain evidence="8 9">La2-4</strain>
    </source>
</reference>
<dbReference type="GO" id="GO:0005829">
    <property type="term" value="C:cytosol"/>
    <property type="evidence" value="ECO:0007669"/>
    <property type="project" value="TreeGrafter"/>
</dbReference>
<dbReference type="InterPro" id="IPR000398">
    <property type="entry name" value="Thymidylate_synthase"/>
</dbReference>
<evidence type="ECO:0000259" key="7">
    <source>
        <dbReference type="Pfam" id="PF00303"/>
    </source>
</evidence>
<proteinExistence type="predicted"/>
<dbReference type="GO" id="GO:0032259">
    <property type="term" value="P:methylation"/>
    <property type="evidence" value="ECO:0007669"/>
    <property type="project" value="UniProtKB-KW"/>
</dbReference>
<gene>
    <name evidence="8" type="primary">thyA</name>
    <name evidence="8" type="ORF">NMK_1845</name>
</gene>
<dbReference type="CDD" id="cd00351">
    <property type="entry name" value="TS_Pyrimidine_HMase"/>
    <property type="match status" value="1"/>
</dbReference>
<dbReference type="Proteomes" id="UP000245081">
    <property type="component" value="Unassembled WGS sequence"/>
</dbReference>
<dbReference type="GO" id="GO:0006231">
    <property type="term" value="P:dTMP biosynthetic process"/>
    <property type="evidence" value="ECO:0007669"/>
    <property type="project" value="InterPro"/>
</dbReference>
<keyword evidence="9" id="KW-1185">Reference proteome</keyword>
<dbReference type="SUPFAM" id="SSF55831">
    <property type="entry name" value="Thymidylate synthase/dCMP hydroxymethylase"/>
    <property type="match status" value="1"/>
</dbReference>
<dbReference type="PANTHER" id="PTHR11548:SF9">
    <property type="entry name" value="THYMIDYLATE SYNTHASE"/>
    <property type="match status" value="1"/>
</dbReference>
<dbReference type="Pfam" id="PF00303">
    <property type="entry name" value="Thymidylat_synt"/>
    <property type="match status" value="1"/>
</dbReference>
<dbReference type="InterPro" id="IPR036926">
    <property type="entry name" value="Thymidate_synth/dCMP_Mease_sf"/>
</dbReference>
<keyword evidence="3 8" id="KW-0489">Methyltransferase</keyword>
<keyword evidence="5" id="KW-0545">Nucleotide biosynthesis</keyword>
<keyword evidence="2" id="KW-0963">Cytoplasm</keyword>
<dbReference type="InterPro" id="IPR045097">
    <property type="entry name" value="Thymidate_synth/dCMP_Mease"/>
</dbReference>
<dbReference type="PRINTS" id="PR00108">
    <property type="entry name" value="THYMDSNTHASE"/>
</dbReference>
<accession>A0A2R5F8Y4</accession>
<dbReference type="EMBL" id="BDOQ01000007">
    <property type="protein sequence ID" value="GBG14279.1"/>
    <property type="molecule type" value="Genomic_DNA"/>
</dbReference>
<protein>
    <recommendedName>
        <fullName evidence="1">thymidylate synthase</fullName>
        <ecNumber evidence="1">2.1.1.45</ecNumber>
    </recommendedName>
</protein>
<dbReference type="EC" id="2.1.1.45" evidence="1"/>
<dbReference type="RefSeq" id="WP_227871443.1">
    <property type="nucleotide sequence ID" value="NZ_BDOQ01000007.1"/>
</dbReference>
<name>A0A2R5F8Y4_9PROT</name>
<dbReference type="Gene3D" id="3.30.572.10">
    <property type="entry name" value="Thymidylate synthase/dCMP hydroxymethylase domain"/>
    <property type="match status" value="1"/>
</dbReference>
<feature type="active site" evidence="6">
    <location>
        <position position="194"/>
    </location>
</feature>
<keyword evidence="4 8" id="KW-0808">Transferase</keyword>
<sequence length="321" mass="36477">MAEAQMENFHEMLRHIMKNGVDQLNKRTGEICRAVPGYQLVYDLADGFPAITTKKLAFKQCKGELLGFFRGYQSAADFRSIGCTVWDANANETPAWLANRHRKGQEDFLGRIYGAQWTDWRDRRFVDQVERDHLLNEGFKQVMYDPVAGLYGMERSINQLENALRTILTNPSDRRIIVSGWNVAELDLMALPPCHVSYTLVPFEDTKELNIVLSQRSFDSALAFNVPMTAIFLALMARLSGYTPRHVVCQFANTHAYESHFEGIKEMLSREHFASPKLILSDNIKTVTLDEIPGAFARIEPDDIQLEGYVSHPGIKLKMAA</sequence>
<evidence type="ECO:0000256" key="2">
    <source>
        <dbReference type="ARBA" id="ARBA00022490"/>
    </source>
</evidence>
<dbReference type="GO" id="GO:0004799">
    <property type="term" value="F:thymidylate synthase activity"/>
    <property type="evidence" value="ECO:0007669"/>
    <property type="project" value="UniProtKB-EC"/>
</dbReference>
<comment type="caution">
    <text evidence="8">The sequence shown here is derived from an EMBL/GenBank/DDBJ whole genome shotgun (WGS) entry which is preliminary data.</text>
</comment>
<dbReference type="PANTHER" id="PTHR11548">
    <property type="entry name" value="THYMIDYLATE SYNTHASE 1"/>
    <property type="match status" value="1"/>
</dbReference>
<evidence type="ECO:0000256" key="5">
    <source>
        <dbReference type="ARBA" id="ARBA00022727"/>
    </source>
</evidence>
<dbReference type="AlphaFoldDB" id="A0A2R5F8Y4"/>
<feature type="domain" description="Thymidylate synthase/dCMP hydroxymethylase" evidence="7">
    <location>
        <begin position="8"/>
        <end position="320"/>
    </location>
</feature>
<dbReference type="PROSITE" id="PS00091">
    <property type="entry name" value="THYMIDYLATE_SYNTHASE"/>
    <property type="match status" value="1"/>
</dbReference>
<evidence type="ECO:0000256" key="4">
    <source>
        <dbReference type="ARBA" id="ARBA00022679"/>
    </source>
</evidence>
<evidence type="ECO:0000256" key="3">
    <source>
        <dbReference type="ARBA" id="ARBA00022603"/>
    </source>
</evidence>
<evidence type="ECO:0000313" key="8">
    <source>
        <dbReference type="EMBL" id="GBG14279.1"/>
    </source>
</evidence>
<dbReference type="InterPro" id="IPR020940">
    <property type="entry name" value="Thymidylate_synthase_AS"/>
</dbReference>
<organism evidence="8 9">
    <name type="scientific">Novimethylophilus kurashikiensis</name>
    <dbReference type="NCBI Taxonomy" id="1825523"/>
    <lineage>
        <taxon>Bacteria</taxon>
        <taxon>Pseudomonadati</taxon>
        <taxon>Pseudomonadota</taxon>
        <taxon>Betaproteobacteria</taxon>
        <taxon>Nitrosomonadales</taxon>
        <taxon>Methylophilaceae</taxon>
        <taxon>Novimethylophilus</taxon>
    </lineage>
</organism>